<dbReference type="AlphaFoldDB" id="A0A815CI61"/>
<reference evidence="4" key="1">
    <citation type="submission" date="2021-02" db="EMBL/GenBank/DDBJ databases">
        <authorList>
            <person name="Nowell W R."/>
        </authorList>
    </citation>
    <scope>NUCLEOTIDE SEQUENCE</scope>
</reference>
<dbReference type="Proteomes" id="UP000663852">
    <property type="component" value="Unassembled WGS sequence"/>
</dbReference>
<dbReference type="Proteomes" id="UP000663828">
    <property type="component" value="Unassembled WGS sequence"/>
</dbReference>
<accession>A0A815CI61</accession>
<dbReference type="EMBL" id="CAJNOR010000422">
    <property type="protein sequence ID" value="CAF0909578.1"/>
    <property type="molecule type" value="Genomic_DNA"/>
</dbReference>
<evidence type="ECO:0000313" key="5">
    <source>
        <dbReference type="Proteomes" id="UP000663828"/>
    </source>
</evidence>
<sequence>MVVEQTWWPWKPSLFTQHRIRITNQLRVAQQQEHCNELRRQITLVEEDIAQLLQRIKPIDFAQIDQRLDSCLIKHEHTLKDYSRVEQQLLRLAPKLLLGNAYYRTSINEIPIRIPSTHTKRRRKRLKLTIEQQWKNGIGDAYRRFQLQRNIELPPKPDPFIPIPTSTEPLPIVNDYLPDEPPIVADNFIDVVQDHEFLPPLPPPPLSEEIIIPFKTPPPPSKTCRSPPSDRLQLAVDDTIVKPHRLINKTLGNLSLMSFHVDPDQCSSPKSDERKKKTKLKKLMLPPLPPSAPQFSSTAIFDTHAFFTQSTNKSKKQRRKVDISRQPVVMTTDDVPKKKGRTKKSSPYDFQDDDNSTLSRTKGVKLLTDDIITARFAKNSHFQSHQTSVASTKSSKSRSKASEHEHTKKKKNILGIGTSSPLISSTNLTLSPGRLSTDDKDTDADYTIKSTLSKRHTRTTKSRRTRVK</sequence>
<evidence type="ECO:0000313" key="4">
    <source>
        <dbReference type="EMBL" id="CAF1280657.1"/>
    </source>
</evidence>
<evidence type="ECO:0000313" key="3">
    <source>
        <dbReference type="EMBL" id="CAF0909578.1"/>
    </source>
</evidence>
<evidence type="ECO:0000313" key="6">
    <source>
        <dbReference type="Proteomes" id="UP000663852"/>
    </source>
</evidence>
<evidence type="ECO:0000256" key="1">
    <source>
        <dbReference type="SAM" id="Coils"/>
    </source>
</evidence>
<feature type="compositionally biased region" description="Basic residues" evidence="2">
    <location>
        <begin position="452"/>
        <end position="468"/>
    </location>
</feature>
<organism evidence="4 6">
    <name type="scientific">Adineta ricciae</name>
    <name type="common">Rotifer</name>
    <dbReference type="NCBI Taxonomy" id="249248"/>
    <lineage>
        <taxon>Eukaryota</taxon>
        <taxon>Metazoa</taxon>
        <taxon>Spiralia</taxon>
        <taxon>Gnathifera</taxon>
        <taxon>Rotifera</taxon>
        <taxon>Eurotatoria</taxon>
        <taxon>Bdelloidea</taxon>
        <taxon>Adinetida</taxon>
        <taxon>Adinetidae</taxon>
        <taxon>Adineta</taxon>
    </lineage>
</organism>
<keyword evidence="1" id="KW-0175">Coiled coil</keyword>
<keyword evidence="5" id="KW-1185">Reference proteome</keyword>
<dbReference type="OrthoDB" id="10048602at2759"/>
<gene>
    <name evidence="4" type="ORF">EDS130_LOCUS29534</name>
    <name evidence="3" type="ORF">XAT740_LOCUS8461</name>
</gene>
<dbReference type="EMBL" id="CAJNOJ010000200">
    <property type="protein sequence ID" value="CAF1280657.1"/>
    <property type="molecule type" value="Genomic_DNA"/>
</dbReference>
<proteinExistence type="predicted"/>
<feature type="coiled-coil region" evidence="1">
    <location>
        <begin position="28"/>
        <end position="55"/>
    </location>
</feature>
<feature type="region of interest" description="Disordered" evidence="2">
    <location>
        <begin position="381"/>
        <end position="468"/>
    </location>
</feature>
<evidence type="ECO:0000256" key="2">
    <source>
        <dbReference type="SAM" id="MobiDB-lite"/>
    </source>
</evidence>
<feature type="region of interest" description="Disordered" evidence="2">
    <location>
        <begin position="309"/>
        <end position="357"/>
    </location>
</feature>
<feature type="compositionally biased region" description="Polar residues" evidence="2">
    <location>
        <begin position="417"/>
        <end position="430"/>
    </location>
</feature>
<protein>
    <submittedName>
        <fullName evidence="4">Uncharacterized protein</fullName>
    </submittedName>
</protein>
<comment type="caution">
    <text evidence="4">The sequence shown here is derived from an EMBL/GenBank/DDBJ whole genome shotgun (WGS) entry which is preliminary data.</text>
</comment>
<name>A0A815CI61_ADIRI</name>